<feature type="non-terminal residue" evidence="2">
    <location>
        <position position="324"/>
    </location>
</feature>
<dbReference type="AlphaFoldDB" id="A0A8E2E4I4"/>
<dbReference type="SUPFAM" id="SSF53167">
    <property type="entry name" value="Purine and uridine phosphorylases"/>
    <property type="match status" value="1"/>
</dbReference>
<dbReference type="GO" id="GO:0003824">
    <property type="term" value="F:catalytic activity"/>
    <property type="evidence" value="ECO:0007669"/>
    <property type="project" value="InterPro"/>
</dbReference>
<dbReference type="OrthoDB" id="20872at2759"/>
<dbReference type="InterPro" id="IPR000845">
    <property type="entry name" value="Nucleoside_phosphorylase_d"/>
</dbReference>
<reference evidence="2 3" key="1">
    <citation type="journal article" date="2016" name="Nat. Commun.">
        <title>Ectomycorrhizal ecology is imprinted in the genome of the dominant symbiotic fungus Cenococcum geophilum.</title>
        <authorList>
            <consortium name="DOE Joint Genome Institute"/>
            <person name="Peter M."/>
            <person name="Kohler A."/>
            <person name="Ohm R.A."/>
            <person name="Kuo A."/>
            <person name="Krutzmann J."/>
            <person name="Morin E."/>
            <person name="Arend M."/>
            <person name="Barry K.W."/>
            <person name="Binder M."/>
            <person name="Choi C."/>
            <person name="Clum A."/>
            <person name="Copeland A."/>
            <person name="Grisel N."/>
            <person name="Haridas S."/>
            <person name="Kipfer T."/>
            <person name="LaButti K."/>
            <person name="Lindquist E."/>
            <person name="Lipzen A."/>
            <person name="Maire R."/>
            <person name="Meier B."/>
            <person name="Mihaltcheva S."/>
            <person name="Molinier V."/>
            <person name="Murat C."/>
            <person name="Poggeler S."/>
            <person name="Quandt C.A."/>
            <person name="Sperisen C."/>
            <person name="Tritt A."/>
            <person name="Tisserant E."/>
            <person name="Crous P.W."/>
            <person name="Henrissat B."/>
            <person name="Nehls U."/>
            <person name="Egli S."/>
            <person name="Spatafora J.W."/>
            <person name="Grigoriev I.V."/>
            <person name="Martin F.M."/>
        </authorList>
    </citation>
    <scope>NUCLEOTIDE SEQUENCE [LARGE SCALE GENOMIC DNA]</scope>
    <source>
        <strain evidence="2 3">CBS 459.81</strain>
    </source>
</reference>
<protein>
    <submittedName>
        <fullName evidence="2">Purine and uridine phosphorylase</fullName>
    </submittedName>
</protein>
<evidence type="ECO:0000313" key="3">
    <source>
        <dbReference type="Proteomes" id="UP000250266"/>
    </source>
</evidence>
<proteinExistence type="predicted"/>
<dbReference type="PANTHER" id="PTHR46082:SF6">
    <property type="entry name" value="AAA+ ATPASE DOMAIN-CONTAINING PROTEIN-RELATED"/>
    <property type="match status" value="1"/>
</dbReference>
<evidence type="ECO:0000259" key="1">
    <source>
        <dbReference type="Pfam" id="PF01048"/>
    </source>
</evidence>
<accession>A0A8E2E4I4</accession>
<sequence length="324" mass="35849">MAYGTDRAHYTVGWIAPMALELTAGIAVADKLENSIWDRKDGTLNVPGDDTIYTLGRIGDHYVAMAVCPRIGTHSAATVAADMRRSFPNIKHILVVGIAGGVPRYGVNLVEQIVLGDVVVSVPQYSEGGVTHIESGAWEGKDKLNVSGHMLHPSQALLGAVINLRSRHMQKPGTRIPQFLRELRERLEEHELPEFKDPGPENDHLYDDDYLHLYGDGLCEGLCDEKRSKLRNERGAKAWRKEDTPFIHYGTIGSSNALVISGAKRNELYEKHRAICFEMESAGVMNDVQCLVIRGICDYADSHKNKKWQKYAAATAAACAKEIL</sequence>
<dbReference type="EMBL" id="KV745142">
    <property type="protein sequence ID" value="OCK77257.1"/>
    <property type="molecule type" value="Genomic_DNA"/>
</dbReference>
<feature type="domain" description="Nucleoside phosphorylase" evidence="1">
    <location>
        <begin position="44"/>
        <end position="322"/>
    </location>
</feature>
<dbReference type="PANTHER" id="PTHR46082">
    <property type="entry name" value="ATP/GTP-BINDING PROTEIN-RELATED"/>
    <property type="match status" value="1"/>
</dbReference>
<dbReference type="GO" id="GO:0009116">
    <property type="term" value="P:nucleoside metabolic process"/>
    <property type="evidence" value="ECO:0007669"/>
    <property type="project" value="InterPro"/>
</dbReference>
<dbReference type="Proteomes" id="UP000250266">
    <property type="component" value="Unassembled WGS sequence"/>
</dbReference>
<dbReference type="Pfam" id="PF01048">
    <property type="entry name" value="PNP_UDP_1"/>
    <property type="match status" value="1"/>
</dbReference>
<evidence type="ECO:0000313" key="2">
    <source>
        <dbReference type="EMBL" id="OCK77257.1"/>
    </source>
</evidence>
<keyword evidence="3" id="KW-1185">Reference proteome</keyword>
<organism evidence="2 3">
    <name type="scientific">Lepidopterella palustris CBS 459.81</name>
    <dbReference type="NCBI Taxonomy" id="1314670"/>
    <lineage>
        <taxon>Eukaryota</taxon>
        <taxon>Fungi</taxon>
        <taxon>Dikarya</taxon>
        <taxon>Ascomycota</taxon>
        <taxon>Pezizomycotina</taxon>
        <taxon>Dothideomycetes</taxon>
        <taxon>Pleosporomycetidae</taxon>
        <taxon>Mytilinidiales</taxon>
        <taxon>Argynnaceae</taxon>
        <taxon>Lepidopterella</taxon>
    </lineage>
</organism>
<gene>
    <name evidence="2" type="ORF">K432DRAFT_334273</name>
</gene>
<dbReference type="InterPro" id="IPR053137">
    <property type="entry name" value="NLR-like"/>
</dbReference>
<name>A0A8E2E4I4_9PEZI</name>
<dbReference type="Gene3D" id="3.40.50.1580">
    <property type="entry name" value="Nucleoside phosphorylase domain"/>
    <property type="match status" value="1"/>
</dbReference>
<dbReference type="InterPro" id="IPR035994">
    <property type="entry name" value="Nucleoside_phosphorylase_sf"/>
</dbReference>